<dbReference type="EMBL" id="DXCL01000026">
    <property type="protein sequence ID" value="HIZ03598.1"/>
    <property type="molecule type" value="Genomic_DNA"/>
</dbReference>
<keyword evidence="1 3" id="KW-0694">RNA-binding</keyword>
<organism evidence="5 6">
    <name type="scientific">Candidatus Borkfalkia avistercoris</name>
    <dbReference type="NCBI Taxonomy" id="2838504"/>
    <lineage>
        <taxon>Bacteria</taxon>
        <taxon>Bacillati</taxon>
        <taxon>Bacillota</taxon>
        <taxon>Clostridia</taxon>
        <taxon>Christensenellales</taxon>
        <taxon>Christensenellaceae</taxon>
        <taxon>Candidatus Borkfalkia</taxon>
    </lineage>
</organism>
<dbReference type="InterPro" id="IPR036986">
    <property type="entry name" value="S4_RNA-bd_sf"/>
</dbReference>
<evidence type="ECO:0000256" key="1">
    <source>
        <dbReference type="ARBA" id="ARBA00022884"/>
    </source>
</evidence>
<reference evidence="5" key="1">
    <citation type="journal article" date="2021" name="PeerJ">
        <title>Extensive microbial diversity within the chicken gut microbiome revealed by metagenomics and culture.</title>
        <authorList>
            <person name="Gilroy R."/>
            <person name="Ravi A."/>
            <person name="Getino M."/>
            <person name="Pursley I."/>
            <person name="Horton D.L."/>
            <person name="Alikhan N.F."/>
            <person name="Baker D."/>
            <person name="Gharbi K."/>
            <person name="Hall N."/>
            <person name="Watson M."/>
            <person name="Adriaenssens E.M."/>
            <person name="Foster-Nyarko E."/>
            <person name="Jarju S."/>
            <person name="Secka A."/>
            <person name="Antonio M."/>
            <person name="Oren A."/>
            <person name="Chaudhuri R.R."/>
            <person name="La Ragione R."/>
            <person name="Hildebrand F."/>
            <person name="Pallen M.J."/>
        </authorList>
    </citation>
    <scope>NUCLEOTIDE SEQUENCE</scope>
    <source>
        <strain evidence="5">CHK187-5294</strain>
    </source>
</reference>
<dbReference type="Pfam" id="PF01728">
    <property type="entry name" value="FtsJ"/>
    <property type="match status" value="1"/>
</dbReference>
<comment type="similarity">
    <text evidence="2">Belongs to the TlyA family.</text>
</comment>
<dbReference type="GO" id="GO:0008168">
    <property type="term" value="F:methyltransferase activity"/>
    <property type="evidence" value="ECO:0007669"/>
    <property type="project" value="UniProtKB-KW"/>
</dbReference>
<dbReference type="Pfam" id="PF01479">
    <property type="entry name" value="S4"/>
    <property type="match status" value="1"/>
</dbReference>
<accession>A0A9D2CZA1</accession>
<dbReference type="InterPro" id="IPR002942">
    <property type="entry name" value="S4_RNA-bd"/>
</dbReference>
<proteinExistence type="inferred from homology"/>
<comment type="caution">
    <text evidence="5">The sequence shown here is derived from an EMBL/GenBank/DDBJ whole genome shotgun (WGS) entry which is preliminary data.</text>
</comment>
<dbReference type="SUPFAM" id="SSF53335">
    <property type="entry name" value="S-adenosyl-L-methionine-dependent methyltransferases"/>
    <property type="match status" value="1"/>
</dbReference>
<sequence length="254" mass="27798">MRLDKYLAAHGFSSRTKAARAISDGRVMLNGKLAAASDEVREGDLVIVEDTEVSFVSEGGFKLYKALRDFGESVGGGVFADIGASTGGFTDCLLQGGAKRVYAIDVGESQLDEKLRKDPRVCVMDKCNARYLKREDLAEKIDGVAIDVSFISLKLLFEAVSGILPEYGRLFALIKPQFECGPKALDKHGVVKSSRDRSNAVISVCNEAAKYGLYVKNLTCAPLKPRKNIEYMALFTKNDKDLLTNEALEIKSRI</sequence>
<dbReference type="InterPro" id="IPR002877">
    <property type="entry name" value="RNA_MeTrfase_FtsJ_dom"/>
</dbReference>
<dbReference type="CDD" id="cd02440">
    <property type="entry name" value="AdoMet_MTases"/>
    <property type="match status" value="1"/>
</dbReference>
<dbReference type="InterPro" id="IPR029063">
    <property type="entry name" value="SAM-dependent_MTases_sf"/>
</dbReference>
<dbReference type="GO" id="GO:0032259">
    <property type="term" value="P:methylation"/>
    <property type="evidence" value="ECO:0007669"/>
    <property type="project" value="UniProtKB-KW"/>
</dbReference>
<name>A0A9D2CZA1_9FIRM</name>
<evidence type="ECO:0000313" key="6">
    <source>
        <dbReference type="Proteomes" id="UP000824132"/>
    </source>
</evidence>
<gene>
    <name evidence="5" type="ORF">H9727_04860</name>
</gene>
<keyword evidence="5" id="KW-0808">Transferase</keyword>
<dbReference type="Gene3D" id="3.10.290.10">
    <property type="entry name" value="RNA-binding S4 domain"/>
    <property type="match status" value="1"/>
</dbReference>
<dbReference type="SMART" id="SM00363">
    <property type="entry name" value="S4"/>
    <property type="match status" value="1"/>
</dbReference>
<evidence type="ECO:0000256" key="3">
    <source>
        <dbReference type="PROSITE-ProRule" id="PRU00182"/>
    </source>
</evidence>
<dbReference type="SUPFAM" id="SSF55174">
    <property type="entry name" value="Alpha-L RNA-binding motif"/>
    <property type="match status" value="1"/>
</dbReference>
<keyword evidence="5" id="KW-0489">Methyltransferase</keyword>
<feature type="domain" description="RNA-binding S4" evidence="4">
    <location>
        <begin position="1"/>
        <end position="61"/>
    </location>
</feature>
<evidence type="ECO:0000256" key="2">
    <source>
        <dbReference type="ARBA" id="ARBA00029460"/>
    </source>
</evidence>
<dbReference type="PANTHER" id="PTHR32319">
    <property type="entry name" value="BACTERIAL HEMOLYSIN-LIKE PROTEIN"/>
    <property type="match status" value="1"/>
</dbReference>
<evidence type="ECO:0000259" key="4">
    <source>
        <dbReference type="SMART" id="SM00363"/>
    </source>
</evidence>
<dbReference type="CDD" id="cd00165">
    <property type="entry name" value="S4"/>
    <property type="match status" value="1"/>
</dbReference>
<dbReference type="PANTHER" id="PTHR32319:SF0">
    <property type="entry name" value="BACTERIAL HEMOLYSIN-LIKE PROTEIN"/>
    <property type="match status" value="1"/>
</dbReference>
<dbReference type="Proteomes" id="UP000824132">
    <property type="component" value="Unassembled WGS sequence"/>
</dbReference>
<dbReference type="GO" id="GO:0003723">
    <property type="term" value="F:RNA binding"/>
    <property type="evidence" value="ECO:0007669"/>
    <property type="project" value="UniProtKB-KW"/>
</dbReference>
<protein>
    <submittedName>
        <fullName evidence="5">TlyA family RNA methyltransferase</fullName>
    </submittedName>
</protein>
<reference evidence="5" key="2">
    <citation type="submission" date="2021-04" db="EMBL/GenBank/DDBJ databases">
        <authorList>
            <person name="Gilroy R."/>
        </authorList>
    </citation>
    <scope>NUCLEOTIDE SEQUENCE</scope>
    <source>
        <strain evidence="5">CHK187-5294</strain>
    </source>
</reference>
<dbReference type="AlphaFoldDB" id="A0A9D2CZA1"/>
<dbReference type="PROSITE" id="PS50889">
    <property type="entry name" value="S4"/>
    <property type="match status" value="1"/>
</dbReference>
<dbReference type="InterPro" id="IPR047048">
    <property type="entry name" value="TlyA"/>
</dbReference>
<dbReference type="Gene3D" id="3.40.50.150">
    <property type="entry name" value="Vaccinia Virus protein VP39"/>
    <property type="match status" value="1"/>
</dbReference>
<evidence type="ECO:0000313" key="5">
    <source>
        <dbReference type="EMBL" id="HIZ03598.1"/>
    </source>
</evidence>